<organism evidence="1 2">
    <name type="scientific">Phytophthora nicotianae P1976</name>
    <dbReference type="NCBI Taxonomy" id="1317066"/>
    <lineage>
        <taxon>Eukaryota</taxon>
        <taxon>Sar</taxon>
        <taxon>Stramenopiles</taxon>
        <taxon>Oomycota</taxon>
        <taxon>Peronosporomycetes</taxon>
        <taxon>Peronosporales</taxon>
        <taxon>Peronosporaceae</taxon>
        <taxon>Phytophthora</taxon>
    </lineage>
</organism>
<dbReference type="SUPFAM" id="SSF54695">
    <property type="entry name" value="POZ domain"/>
    <property type="match status" value="1"/>
</dbReference>
<protein>
    <recommendedName>
        <fullName evidence="3">BTB domain-containing protein</fullName>
    </recommendedName>
</protein>
<dbReference type="PANTHER" id="PTHR32370">
    <property type="entry name" value="OS12G0117600 PROTEIN"/>
    <property type="match status" value="1"/>
</dbReference>
<proteinExistence type="predicted"/>
<dbReference type="Gene3D" id="3.30.710.10">
    <property type="entry name" value="Potassium Channel Kv1.1, Chain A"/>
    <property type="match status" value="1"/>
</dbReference>
<gene>
    <name evidence="1" type="ORF">F444_20308</name>
</gene>
<dbReference type="InterPro" id="IPR011333">
    <property type="entry name" value="SKP1/BTB/POZ_sf"/>
</dbReference>
<dbReference type="Proteomes" id="UP000028582">
    <property type="component" value="Unassembled WGS sequence"/>
</dbReference>
<reference evidence="1 2" key="1">
    <citation type="submission" date="2013-11" db="EMBL/GenBank/DDBJ databases">
        <title>The Genome Sequence of Phytophthora parasitica P1976.</title>
        <authorList>
            <consortium name="The Broad Institute Genomics Platform"/>
            <person name="Russ C."/>
            <person name="Tyler B."/>
            <person name="Panabieres F."/>
            <person name="Shan W."/>
            <person name="Tripathy S."/>
            <person name="Grunwald N."/>
            <person name="Machado M."/>
            <person name="Johnson C.S."/>
            <person name="Walker B."/>
            <person name="Young S."/>
            <person name="Zeng Q."/>
            <person name="Gargeya S."/>
            <person name="Fitzgerald M."/>
            <person name="Haas B."/>
            <person name="Abouelleil A."/>
            <person name="Allen A.W."/>
            <person name="Alvarado L."/>
            <person name="Arachchi H.M."/>
            <person name="Berlin A.M."/>
            <person name="Chapman S.B."/>
            <person name="Gainer-Dewar J."/>
            <person name="Goldberg J."/>
            <person name="Griggs A."/>
            <person name="Gujja S."/>
            <person name="Hansen M."/>
            <person name="Howarth C."/>
            <person name="Imamovic A."/>
            <person name="Ireland A."/>
            <person name="Larimer J."/>
            <person name="McCowan C."/>
            <person name="Murphy C."/>
            <person name="Pearson M."/>
            <person name="Poon T.W."/>
            <person name="Priest M."/>
            <person name="Roberts A."/>
            <person name="Saif S."/>
            <person name="Shea T."/>
            <person name="Sisk P."/>
            <person name="Sykes S."/>
            <person name="Wortman J."/>
            <person name="Nusbaum C."/>
            <person name="Birren B."/>
        </authorList>
    </citation>
    <scope>NUCLEOTIDE SEQUENCE [LARGE SCALE GENOMIC DNA]</scope>
    <source>
        <strain evidence="1 2">P1976</strain>
    </source>
</reference>
<dbReference type="EMBL" id="ANJA01003732">
    <property type="protein sequence ID" value="ETO61710.1"/>
    <property type="molecule type" value="Genomic_DNA"/>
</dbReference>
<evidence type="ECO:0000313" key="1">
    <source>
        <dbReference type="EMBL" id="ETO61710.1"/>
    </source>
</evidence>
<evidence type="ECO:0000313" key="2">
    <source>
        <dbReference type="Proteomes" id="UP000028582"/>
    </source>
</evidence>
<dbReference type="OrthoDB" id="624345at2759"/>
<accession>A0A080Z4Z9</accession>
<sequence>MSPSKRKEPSTAAAPTRKLRKSCSLPTCNSPPGTCMHCTCDGRCGRHAAGRCGGRREGSGRGCKREDCTRDDRCLHSNRATCCHCRNLVSSAGRAAKRPRVTMPLVQTQSRVQFMSAPLPPVYRQQMTAAVTTASKPQHSATSDELLEAELRAFLQDANLGGDLSLCEYKEWASRRQYCNLVVLVCGTQFNLHKHPMLLESYKLHGMARQALEISANSNNFGGAVPVLELAAFPGGAEMFETLAIYCYTGEISFSLANLAAMNCAIEFLEMRDDIRHRAKRFLDQQISRGDEGLSGLLQVVNAAQTLAQAQPELFHSASERLIEACMHALVERGDTLDVDSMLQLFTLPSELFVELTQRVISSKVPASPTARSAAEIASELCVQAKLAQLHRDAQHSLSPSHCNRVIAQQCVQLLQGESVETVDAIKAEKMETTCEEPLELTMLFTSEKSDKMLIKLMDDDLSAYKVSSSKQVDASICLASDSFRFDAHALPETFVV</sequence>
<evidence type="ECO:0008006" key="3">
    <source>
        <dbReference type="Google" id="ProtNLM"/>
    </source>
</evidence>
<name>A0A080Z4Z9_PHYNI</name>
<comment type="caution">
    <text evidence="1">The sequence shown here is derived from an EMBL/GenBank/DDBJ whole genome shotgun (WGS) entry which is preliminary data.</text>
</comment>
<dbReference type="InterPro" id="IPR043454">
    <property type="entry name" value="NPH3/RPT2-like"/>
</dbReference>
<dbReference type="AlphaFoldDB" id="A0A080Z4Z9"/>